<keyword evidence="3 5" id="KW-0808">Transferase</keyword>
<comment type="similarity">
    <text evidence="1">Belongs to the methyltransferase superfamily.</text>
</comment>
<evidence type="ECO:0000256" key="2">
    <source>
        <dbReference type="ARBA" id="ARBA00022603"/>
    </source>
</evidence>
<dbReference type="PANTHER" id="PTHR44942">
    <property type="entry name" value="METHYLTRANSF_11 DOMAIN-CONTAINING PROTEIN"/>
    <property type="match status" value="1"/>
</dbReference>
<dbReference type="OrthoDB" id="9797252at2"/>
<proteinExistence type="inferred from homology"/>
<evidence type="ECO:0000313" key="5">
    <source>
        <dbReference type="EMBL" id="PKR88365.1"/>
    </source>
</evidence>
<keyword evidence="6" id="KW-1185">Reference proteome</keyword>
<evidence type="ECO:0000256" key="3">
    <source>
        <dbReference type="ARBA" id="ARBA00022679"/>
    </source>
</evidence>
<dbReference type="SUPFAM" id="SSF53335">
    <property type="entry name" value="S-adenosyl-L-methionine-dependent methyltransferases"/>
    <property type="match status" value="1"/>
</dbReference>
<comment type="caution">
    <text evidence="5">The sequence shown here is derived from an EMBL/GenBank/DDBJ whole genome shotgun (WGS) entry which is preliminary data.</text>
</comment>
<protein>
    <submittedName>
        <fullName evidence="5">SAM-dependent methyltransferase</fullName>
    </submittedName>
</protein>
<keyword evidence="2 5" id="KW-0489">Methyltransferase</keyword>
<dbReference type="InterPro" id="IPR013216">
    <property type="entry name" value="Methyltransf_11"/>
</dbReference>
<dbReference type="GO" id="GO:0032259">
    <property type="term" value="P:methylation"/>
    <property type="evidence" value="ECO:0007669"/>
    <property type="project" value="UniProtKB-KW"/>
</dbReference>
<organism evidence="5 6">
    <name type="scientific">Pleomorphomonas diazotrophica</name>
    <dbReference type="NCBI Taxonomy" id="1166257"/>
    <lineage>
        <taxon>Bacteria</taxon>
        <taxon>Pseudomonadati</taxon>
        <taxon>Pseudomonadota</taxon>
        <taxon>Alphaproteobacteria</taxon>
        <taxon>Hyphomicrobiales</taxon>
        <taxon>Pleomorphomonadaceae</taxon>
        <taxon>Pleomorphomonas</taxon>
    </lineage>
</organism>
<gene>
    <name evidence="5" type="ORF">CXZ10_15215</name>
</gene>
<evidence type="ECO:0000256" key="1">
    <source>
        <dbReference type="ARBA" id="ARBA00008361"/>
    </source>
</evidence>
<dbReference type="Pfam" id="PF08241">
    <property type="entry name" value="Methyltransf_11"/>
    <property type="match status" value="1"/>
</dbReference>
<dbReference type="Gene3D" id="3.40.50.150">
    <property type="entry name" value="Vaccinia Virus protein VP39"/>
    <property type="match status" value="1"/>
</dbReference>
<evidence type="ECO:0000313" key="6">
    <source>
        <dbReference type="Proteomes" id="UP000233491"/>
    </source>
</evidence>
<dbReference type="CDD" id="cd02440">
    <property type="entry name" value="AdoMet_MTases"/>
    <property type="match status" value="1"/>
</dbReference>
<dbReference type="InterPro" id="IPR051052">
    <property type="entry name" value="Diverse_substrate_MTase"/>
</dbReference>
<dbReference type="GO" id="GO:0008757">
    <property type="term" value="F:S-adenosylmethionine-dependent methyltransferase activity"/>
    <property type="evidence" value="ECO:0007669"/>
    <property type="project" value="InterPro"/>
</dbReference>
<dbReference type="AlphaFoldDB" id="A0A1I4UM49"/>
<reference evidence="5 6" key="1">
    <citation type="submission" date="2017-12" db="EMBL/GenBank/DDBJ databases">
        <title>Anaerobic carbon monoxide metabolism by Pleomorphomonas carboxyditropha sp. nov., a new mesophilic hydrogenogenic carboxidotroph.</title>
        <authorList>
            <person name="Esquivel-Elizondo S."/>
            <person name="Krajmalnik-Brown R."/>
        </authorList>
    </citation>
    <scope>NUCLEOTIDE SEQUENCE [LARGE SCALE GENOMIC DNA]</scope>
    <source>
        <strain evidence="5 6">R5-392</strain>
    </source>
</reference>
<sequence length="273" mass="29775">MVDIEKSFGRQAFGLNPAAYHSARPEYPDWVFDMLVGRCGLRPGASVFEIGPGTGTATRRLLAFGADPLVAIEPDGRLADFLEASNATPALQVLRTSFEEAALDEGTFDLGISATAFHWLDEEEALDKVARLLRPGGWWAAIWHVFGDDSRPDPFHDATQSVLTASTSPSAGHRGIPFGLDAEARTEALKRTGAFDVVEHKIVPWQLVLTTEETMGLYATYSDITAREDMEAVLEEVGRIAREEFGGRVERNMTTSVFVGRRAADSTTGAEGW</sequence>
<dbReference type="EMBL" id="PJNW01000012">
    <property type="protein sequence ID" value="PKR88365.1"/>
    <property type="molecule type" value="Genomic_DNA"/>
</dbReference>
<dbReference type="InterPro" id="IPR029063">
    <property type="entry name" value="SAM-dependent_MTases_sf"/>
</dbReference>
<dbReference type="PANTHER" id="PTHR44942:SF4">
    <property type="entry name" value="METHYLTRANSFERASE TYPE 11 DOMAIN-CONTAINING PROTEIN"/>
    <property type="match status" value="1"/>
</dbReference>
<name>A0A1I4UM49_9HYPH</name>
<evidence type="ECO:0000259" key="4">
    <source>
        <dbReference type="Pfam" id="PF08241"/>
    </source>
</evidence>
<dbReference type="Proteomes" id="UP000233491">
    <property type="component" value="Unassembled WGS sequence"/>
</dbReference>
<feature type="domain" description="Methyltransferase type 11" evidence="4">
    <location>
        <begin position="49"/>
        <end position="139"/>
    </location>
</feature>
<dbReference type="RefSeq" id="WP_101290208.1">
    <property type="nucleotide sequence ID" value="NZ_FOUQ01000008.1"/>
</dbReference>
<accession>A0A1I4UM49</accession>